<protein>
    <recommendedName>
        <fullName evidence="2 5">Methionyl-tRNA formyltransferase</fullName>
        <ecNumber evidence="2 5">2.1.2.9</ecNumber>
    </recommendedName>
</protein>
<dbReference type="SUPFAM" id="SSF53328">
    <property type="entry name" value="Formyltransferase"/>
    <property type="match status" value="1"/>
</dbReference>
<dbReference type="HAMAP" id="MF_00182">
    <property type="entry name" value="Formyl_trans"/>
    <property type="match status" value="1"/>
</dbReference>
<evidence type="ECO:0000259" key="6">
    <source>
        <dbReference type="Pfam" id="PF00551"/>
    </source>
</evidence>
<dbReference type="FunCoup" id="A0A1B1AN40">
    <property type="interactions" value="519"/>
</dbReference>
<feature type="domain" description="Formyl transferase C-terminal" evidence="7">
    <location>
        <begin position="198"/>
        <end position="290"/>
    </location>
</feature>
<comment type="function">
    <text evidence="5">Attaches a formyl group to the free amino group of methionyl-tRNA(fMet). The formyl group appears to play a dual role in the initiator identity of N-formylmethionyl-tRNA by promoting its recognition by IF2 and preventing the misappropriation of this tRNA by the elongation apparatus.</text>
</comment>
<dbReference type="Pfam" id="PF02911">
    <property type="entry name" value="Formyl_trans_C"/>
    <property type="match status" value="1"/>
</dbReference>
<name>A0A1B1AN40_9PROT</name>
<evidence type="ECO:0000256" key="3">
    <source>
        <dbReference type="ARBA" id="ARBA00022679"/>
    </source>
</evidence>
<accession>A0A1B1AN40</accession>
<dbReference type="NCBIfam" id="TIGR00460">
    <property type="entry name" value="fmt"/>
    <property type="match status" value="1"/>
</dbReference>
<dbReference type="AlphaFoldDB" id="A0A1B1AN40"/>
<dbReference type="CDD" id="cd08646">
    <property type="entry name" value="FMT_core_Met-tRNA-FMT_N"/>
    <property type="match status" value="1"/>
</dbReference>
<keyword evidence="4 5" id="KW-0648">Protein biosynthesis</keyword>
<feature type="domain" description="Formyl transferase N-terminal" evidence="6">
    <location>
        <begin position="5"/>
        <end position="171"/>
    </location>
</feature>
<evidence type="ECO:0000256" key="4">
    <source>
        <dbReference type="ARBA" id="ARBA00022917"/>
    </source>
</evidence>
<dbReference type="InParanoid" id="A0A1B1AN40"/>
<dbReference type="InterPro" id="IPR041711">
    <property type="entry name" value="Met-tRNA-FMT_N"/>
</dbReference>
<evidence type="ECO:0000313" key="9">
    <source>
        <dbReference type="Proteomes" id="UP000092498"/>
    </source>
</evidence>
<dbReference type="RefSeq" id="WP_066774583.1">
    <property type="nucleotide sequence ID" value="NZ_CP013244.1"/>
</dbReference>
<dbReference type="Gene3D" id="3.40.50.12230">
    <property type="match status" value="1"/>
</dbReference>
<evidence type="ECO:0000256" key="1">
    <source>
        <dbReference type="ARBA" id="ARBA00010699"/>
    </source>
</evidence>
<evidence type="ECO:0000256" key="2">
    <source>
        <dbReference type="ARBA" id="ARBA00012261"/>
    </source>
</evidence>
<dbReference type="SUPFAM" id="SSF50486">
    <property type="entry name" value="FMT C-terminal domain-like"/>
    <property type="match status" value="1"/>
</dbReference>
<dbReference type="InterPro" id="IPR005794">
    <property type="entry name" value="Fmt"/>
</dbReference>
<dbReference type="GO" id="GO:0004479">
    <property type="term" value="F:methionyl-tRNA formyltransferase activity"/>
    <property type="evidence" value="ECO:0007669"/>
    <property type="project" value="UniProtKB-UniRule"/>
</dbReference>
<dbReference type="InterPro" id="IPR005793">
    <property type="entry name" value="Formyl_trans_C"/>
</dbReference>
<organism evidence="8 9">
    <name type="scientific">Candidatus Viadribacter manganicus</name>
    <dbReference type="NCBI Taxonomy" id="1759059"/>
    <lineage>
        <taxon>Bacteria</taxon>
        <taxon>Pseudomonadati</taxon>
        <taxon>Pseudomonadota</taxon>
        <taxon>Alphaproteobacteria</taxon>
        <taxon>Hyphomonadales</taxon>
        <taxon>Hyphomonadaceae</taxon>
        <taxon>Candidatus Viadribacter</taxon>
    </lineage>
</organism>
<dbReference type="Pfam" id="PF00551">
    <property type="entry name" value="Formyl_trans_N"/>
    <property type="match status" value="1"/>
</dbReference>
<dbReference type="STRING" id="1759059.ATE48_04130"/>
<dbReference type="Proteomes" id="UP000092498">
    <property type="component" value="Chromosome"/>
</dbReference>
<proteinExistence type="inferred from homology"/>
<evidence type="ECO:0000313" key="8">
    <source>
        <dbReference type="EMBL" id="ANP47945.1"/>
    </source>
</evidence>
<feature type="binding site" evidence="5">
    <location>
        <begin position="104"/>
        <end position="107"/>
    </location>
    <ligand>
        <name>(6S)-5,6,7,8-tetrahydrofolate</name>
        <dbReference type="ChEBI" id="CHEBI:57453"/>
    </ligand>
</feature>
<keyword evidence="3 5" id="KW-0808">Transferase</keyword>
<comment type="similarity">
    <text evidence="1 5">Belongs to the Fmt family.</text>
</comment>
<gene>
    <name evidence="5" type="primary">fmt</name>
    <name evidence="8" type="ORF">ATE48_04130</name>
</gene>
<sequence>MGSPAFALPTLQALIEAGHEIACVYSQPPRPAGRGKKERQTPVHEFALARGLEVRTPKSLKRPPEQEAFAALNLDIAIVVAYGLILPKAILDAPKRGALNLHGSLLPRWRGAAPIQRAIMAGDNVTGVQVMRMEEGLDTGAVLATAETPIAFDDTTQTLHDRLAALGAPLMRDTLAKLERGAVTETPQSKLGVTYAHKITPAEARIDWSRPAREIDCAIRGLSPSPGAWFELEGVRTKVLLSRLGQGSGAPGEALDDNLLIACGEGAVRLLTVQREGRGPLAADAFLRGQPVPAGARLA</sequence>
<evidence type="ECO:0000256" key="5">
    <source>
        <dbReference type="HAMAP-Rule" id="MF_00182"/>
    </source>
</evidence>
<dbReference type="KEGG" id="cbot:ATE48_04130"/>
<dbReference type="InterPro" id="IPR011034">
    <property type="entry name" value="Formyl_transferase-like_C_sf"/>
</dbReference>
<dbReference type="PANTHER" id="PTHR11138">
    <property type="entry name" value="METHIONYL-TRNA FORMYLTRANSFERASE"/>
    <property type="match status" value="1"/>
</dbReference>
<dbReference type="InterPro" id="IPR036477">
    <property type="entry name" value="Formyl_transf_N_sf"/>
</dbReference>
<dbReference type="InterPro" id="IPR044135">
    <property type="entry name" value="Met-tRNA-FMT_C"/>
</dbReference>
<dbReference type="PANTHER" id="PTHR11138:SF5">
    <property type="entry name" value="METHIONYL-TRNA FORMYLTRANSFERASE, MITOCHONDRIAL"/>
    <property type="match status" value="1"/>
</dbReference>
<dbReference type="GO" id="GO:0005829">
    <property type="term" value="C:cytosol"/>
    <property type="evidence" value="ECO:0007669"/>
    <property type="project" value="TreeGrafter"/>
</dbReference>
<comment type="catalytic activity">
    <reaction evidence="5">
        <text>L-methionyl-tRNA(fMet) + (6R)-10-formyltetrahydrofolate = N-formyl-L-methionyl-tRNA(fMet) + (6S)-5,6,7,8-tetrahydrofolate + H(+)</text>
        <dbReference type="Rhea" id="RHEA:24380"/>
        <dbReference type="Rhea" id="RHEA-COMP:9952"/>
        <dbReference type="Rhea" id="RHEA-COMP:9953"/>
        <dbReference type="ChEBI" id="CHEBI:15378"/>
        <dbReference type="ChEBI" id="CHEBI:57453"/>
        <dbReference type="ChEBI" id="CHEBI:78530"/>
        <dbReference type="ChEBI" id="CHEBI:78844"/>
        <dbReference type="ChEBI" id="CHEBI:195366"/>
        <dbReference type="EC" id="2.1.2.9"/>
    </reaction>
</comment>
<dbReference type="InterPro" id="IPR002376">
    <property type="entry name" value="Formyl_transf_N"/>
</dbReference>
<keyword evidence="9" id="KW-1185">Reference proteome</keyword>
<dbReference type="CDD" id="cd08704">
    <property type="entry name" value="Met_tRNA_FMT_C"/>
    <property type="match status" value="1"/>
</dbReference>
<evidence type="ECO:0000259" key="7">
    <source>
        <dbReference type="Pfam" id="PF02911"/>
    </source>
</evidence>
<dbReference type="EMBL" id="CP013244">
    <property type="protein sequence ID" value="ANP47945.1"/>
    <property type="molecule type" value="Genomic_DNA"/>
</dbReference>
<reference evidence="8 9" key="1">
    <citation type="submission" date="2015-11" db="EMBL/GenBank/DDBJ databases">
        <title>Whole-Genome Sequence of Candidatus Oderbacter manganicum from the National Park Lower Oder Valley, Germany.</title>
        <authorList>
            <person name="Braun B."/>
            <person name="Liere K."/>
            <person name="Szewzyk U."/>
        </authorList>
    </citation>
    <scope>NUCLEOTIDE SEQUENCE [LARGE SCALE GENOMIC DNA]</scope>
    <source>
        <strain evidence="8 9">OTSz_A_272</strain>
    </source>
</reference>
<dbReference type="EC" id="2.1.2.9" evidence="2 5"/>